<protein>
    <submittedName>
        <fullName evidence="5">39S ribosomal protein L33, mitochondrial</fullName>
    </submittedName>
</protein>
<dbReference type="GO" id="GO:0005840">
    <property type="term" value="C:ribosome"/>
    <property type="evidence" value="ECO:0007669"/>
    <property type="project" value="UniProtKB-KW"/>
</dbReference>
<dbReference type="EMBL" id="KQ978379">
    <property type="protein sequence ID" value="KYM94393.1"/>
    <property type="molecule type" value="Genomic_DNA"/>
</dbReference>
<keyword evidence="3" id="KW-0687">Ribonucleoprotein</keyword>
<evidence type="ECO:0000256" key="4">
    <source>
        <dbReference type="SAM" id="MobiDB-lite"/>
    </source>
</evidence>
<dbReference type="STRING" id="456900.A0A195C2H3"/>
<evidence type="ECO:0000256" key="2">
    <source>
        <dbReference type="ARBA" id="ARBA00022980"/>
    </source>
</evidence>
<evidence type="ECO:0000256" key="1">
    <source>
        <dbReference type="ARBA" id="ARBA00007596"/>
    </source>
</evidence>
<dbReference type="Proteomes" id="UP000078542">
    <property type="component" value="Unassembled WGS sequence"/>
</dbReference>
<name>A0A195C2H3_9HYME</name>
<keyword evidence="6" id="KW-1185">Reference proteome</keyword>
<feature type="region of interest" description="Disordered" evidence="4">
    <location>
        <begin position="101"/>
        <end position="121"/>
    </location>
</feature>
<reference evidence="5 6" key="1">
    <citation type="submission" date="2016-03" db="EMBL/GenBank/DDBJ databases">
        <title>Cyphomyrmex costatus WGS genome.</title>
        <authorList>
            <person name="Nygaard S."/>
            <person name="Hu H."/>
            <person name="Boomsma J."/>
            <person name="Zhang G."/>
        </authorList>
    </citation>
    <scope>NUCLEOTIDE SEQUENCE [LARGE SCALE GENOMIC DNA]</scope>
    <source>
        <strain evidence="5">MS0001</strain>
        <tissue evidence="5">Whole body</tissue>
    </source>
</reference>
<dbReference type="Gene3D" id="2.20.28.120">
    <property type="entry name" value="Ribosomal protein L33"/>
    <property type="match status" value="1"/>
</dbReference>
<comment type="similarity">
    <text evidence="1">Belongs to the bacterial ribosomal protein bL33 family.</text>
</comment>
<dbReference type="GO" id="GO:1990904">
    <property type="term" value="C:ribonucleoprotein complex"/>
    <property type="evidence" value="ECO:0007669"/>
    <property type="project" value="UniProtKB-KW"/>
</dbReference>
<sequence>MFLTNTLLKKAKSKHVLVLVESVISGHRVVRVRERLADKLEFTFFDPYSKRLYLQKRKRGERRIGERPAKSLDIEIGGRFPLILNKEHKVVLFPPGFQTVQNPPGVKHDPPSLCPQDGEGDRRRGYILERESSLYLSRLCM</sequence>
<keyword evidence="2 5" id="KW-0689">Ribosomal protein</keyword>
<evidence type="ECO:0000313" key="5">
    <source>
        <dbReference type="EMBL" id="KYM94393.1"/>
    </source>
</evidence>
<proteinExistence type="inferred from homology"/>
<evidence type="ECO:0000256" key="3">
    <source>
        <dbReference type="ARBA" id="ARBA00023274"/>
    </source>
</evidence>
<organism evidence="5 6">
    <name type="scientific">Cyphomyrmex costatus</name>
    <dbReference type="NCBI Taxonomy" id="456900"/>
    <lineage>
        <taxon>Eukaryota</taxon>
        <taxon>Metazoa</taxon>
        <taxon>Ecdysozoa</taxon>
        <taxon>Arthropoda</taxon>
        <taxon>Hexapoda</taxon>
        <taxon>Insecta</taxon>
        <taxon>Pterygota</taxon>
        <taxon>Neoptera</taxon>
        <taxon>Endopterygota</taxon>
        <taxon>Hymenoptera</taxon>
        <taxon>Apocrita</taxon>
        <taxon>Aculeata</taxon>
        <taxon>Formicoidea</taxon>
        <taxon>Formicidae</taxon>
        <taxon>Myrmicinae</taxon>
        <taxon>Cyphomyrmex</taxon>
    </lineage>
</organism>
<evidence type="ECO:0000313" key="6">
    <source>
        <dbReference type="Proteomes" id="UP000078542"/>
    </source>
</evidence>
<gene>
    <name evidence="5" type="ORF">ALC62_14835</name>
</gene>
<dbReference type="InterPro" id="IPR038584">
    <property type="entry name" value="Ribosomal_bL33_sf"/>
</dbReference>
<dbReference type="AlphaFoldDB" id="A0A195C2H3"/>
<accession>A0A195C2H3</accession>